<dbReference type="RefSeq" id="WP_209615635.1">
    <property type="nucleotide sequence ID" value="NZ_JAGJRS010000007.1"/>
</dbReference>
<keyword evidence="1" id="KW-1133">Transmembrane helix</keyword>
<feature type="transmembrane region" description="Helical" evidence="1">
    <location>
        <begin position="252"/>
        <end position="272"/>
    </location>
</feature>
<dbReference type="Proteomes" id="UP000823790">
    <property type="component" value="Unassembled WGS sequence"/>
</dbReference>
<name>A0ABS4DJR7_9GAMM</name>
<comment type="caution">
    <text evidence="2">The sequence shown here is derived from an EMBL/GenBank/DDBJ whole genome shotgun (WGS) entry which is preliminary data.</text>
</comment>
<proteinExistence type="predicted"/>
<keyword evidence="1" id="KW-0812">Transmembrane</keyword>
<feature type="transmembrane region" description="Helical" evidence="1">
    <location>
        <begin position="33"/>
        <end position="52"/>
    </location>
</feature>
<sequence length="298" mass="31458">MTTRSNGPAAGFGWLARGIDVARRHPRPMLGGAALLLVACLLPSLVTLPFQMHAMQPGAQPSPALFGGLMLVSMLMALLVVPLYAGYLQVIDAAERGQRARARDIFKPYTQGQAWRLIGYALLLTVIFVALVAVVLMAAGGGLAGWYMQAVAAQANHVPPPGLPAGFMTAFALLSALWLFMTGFYAISLGQVSLGNRGVFAAIGDGVVGALKNALPLLVFALSLLLVWLVATIAIVLLVLVVTLLAKLVGMWLVFVLAIPLYIALALAIYAVMFGVMYHLWRDVCGHATPPAMATAAI</sequence>
<keyword evidence="3" id="KW-1185">Reference proteome</keyword>
<keyword evidence="1" id="KW-0472">Membrane</keyword>
<organism evidence="2 3">
    <name type="scientific">Frateuria flava</name>
    <dbReference type="NCBI Taxonomy" id="2821489"/>
    <lineage>
        <taxon>Bacteria</taxon>
        <taxon>Pseudomonadati</taxon>
        <taxon>Pseudomonadota</taxon>
        <taxon>Gammaproteobacteria</taxon>
        <taxon>Lysobacterales</taxon>
        <taxon>Rhodanobacteraceae</taxon>
        <taxon>Frateuria</taxon>
    </lineage>
</organism>
<evidence type="ECO:0000313" key="2">
    <source>
        <dbReference type="EMBL" id="MBP1473285.1"/>
    </source>
</evidence>
<protein>
    <submittedName>
        <fullName evidence="2">Uncharacterized protein</fullName>
    </submittedName>
</protein>
<feature type="transmembrane region" description="Helical" evidence="1">
    <location>
        <begin position="217"/>
        <end position="246"/>
    </location>
</feature>
<feature type="transmembrane region" description="Helical" evidence="1">
    <location>
        <begin position="64"/>
        <end position="87"/>
    </location>
</feature>
<evidence type="ECO:0000313" key="3">
    <source>
        <dbReference type="Proteomes" id="UP000823790"/>
    </source>
</evidence>
<reference evidence="2 3" key="1">
    <citation type="submission" date="2021-04" db="EMBL/GenBank/DDBJ databases">
        <authorList>
            <person name="Huq M.A."/>
        </authorList>
    </citation>
    <scope>NUCLEOTIDE SEQUENCE [LARGE SCALE GENOMIC DNA]</scope>
    <source>
        <strain evidence="2 3">MAH-13</strain>
    </source>
</reference>
<gene>
    <name evidence="2" type="ORF">J7I44_03185</name>
</gene>
<dbReference type="EMBL" id="JAGJRS010000007">
    <property type="protein sequence ID" value="MBP1473285.1"/>
    <property type="molecule type" value="Genomic_DNA"/>
</dbReference>
<feature type="transmembrane region" description="Helical" evidence="1">
    <location>
        <begin position="167"/>
        <end position="187"/>
    </location>
</feature>
<accession>A0ABS4DJR7</accession>
<evidence type="ECO:0000256" key="1">
    <source>
        <dbReference type="SAM" id="Phobius"/>
    </source>
</evidence>
<feature type="transmembrane region" description="Helical" evidence="1">
    <location>
        <begin position="117"/>
        <end position="147"/>
    </location>
</feature>